<dbReference type="PANTHER" id="PTHR46060:SF2">
    <property type="entry name" value="HISTONE-LYSINE N-METHYLTRANSFERASE SETMAR"/>
    <property type="match status" value="1"/>
</dbReference>
<dbReference type="GO" id="GO:0015074">
    <property type="term" value="P:DNA integration"/>
    <property type="evidence" value="ECO:0007669"/>
    <property type="project" value="TreeGrafter"/>
</dbReference>
<dbReference type="GO" id="GO:0031297">
    <property type="term" value="P:replication fork processing"/>
    <property type="evidence" value="ECO:0007669"/>
    <property type="project" value="TreeGrafter"/>
</dbReference>
<dbReference type="InterPro" id="IPR041426">
    <property type="entry name" value="Mos1_HTH"/>
</dbReference>
<dbReference type="GO" id="GO:0035861">
    <property type="term" value="C:site of double-strand break"/>
    <property type="evidence" value="ECO:0007669"/>
    <property type="project" value="TreeGrafter"/>
</dbReference>
<dbReference type="GO" id="GO:0000014">
    <property type="term" value="F:single-stranded DNA endodeoxyribonuclease activity"/>
    <property type="evidence" value="ECO:0007669"/>
    <property type="project" value="TreeGrafter"/>
</dbReference>
<dbReference type="GO" id="GO:0046975">
    <property type="term" value="F:histone H3K36 methyltransferase activity"/>
    <property type="evidence" value="ECO:0007669"/>
    <property type="project" value="TreeGrafter"/>
</dbReference>
<evidence type="ECO:0000259" key="1">
    <source>
        <dbReference type="Pfam" id="PF17906"/>
    </source>
</evidence>
<name>A0A085LZ20_9BILA</name>
<dbReference type="GO" id="GO:0000729">
    <property type="term" value="P:DNA double-strand break processing"/>
    <property type="evidence" value="ECO:0007669"/>
    <property type="project" value="TreeGrafter"/>
</dbReference>
<sequence>MSLQWYFLNIREEENAAAFLREKGSVNNGGLSAVAAAEKMQAVYGEEAISDQGAIKWFSRLREGNFDLSDSARSGWPSDFDEERLNALVHEDPLQSTRELPEKFGCGHVTVSRHLLSMGKVQKMGSWVPHQLSRDDKIRRVSAAGSLLARYRQAVDQRRLFWVLVV</sequence>
<dbReference type="GO" id="GO:0003697">
    <property type="term" value="F:single-stranded DNA binding"/>
    <property type="evidence" value="ECO:0007669"/>
    <property type="project" value="TreeGrafter"/>
</dbReference>
<dbReference type="Proteomes" id="UP000030764">
    <property type="component" value="Unassembled WGS sequence"/>
</dbReference>
<reference evidence="2 3" key="1">
    <citation type="journal article" date="2014" name="Nat. Genet.">
        <title>Genome and transcriptome of the porcine whipworm Trichuris suis.</title>
        <authorList>
            <person name="Jex A.R."/>
            <person name="Nejsum P."/>
            <person name="Schwarz E.M."/>
            <person name="Hu L."/>
            <person name="Young N.D."/>
            <person name="Hall R.S."/>
            <person name="Korhonen P.K."/>
            <person name="Liao S."/>
            <person name="Thamsborg S."/>
            <person name="Xia J."/>
            <person name="Xu P."/>
            <person name="Wang S."/>
            <person name="Scheerlinck J.P."/>
            <person name="Hofmann A."/>
            <person name="Sternberg P.W."/>
            <person name="Wang J."/>
            <person name="Gasser R.B."/>
        </authorList>
    </citation>
    <scope>NUCLEOTIDE SEQUENCE [LARGE SCALE GENOMIC DNA]</scope>
    <source>
        <strain evidence="2">DCEP-RM93M</strain>
    </source>
</reference>
<feature type="domain" description="Mos1 transposase HTH" evidence="1">
    <location>
        <begin position="30"/>
        <end position="65"/>
    </location>
</feature>
<protein>
    <recommendedName>
        <fullName evidence="1">Mos1 transposase HTH domain-containing protein</fullName>
    </recommendedName>
</protein>
<dbReference type="GO" id="GO:0044774">
    <property type="term" value="P:mitotic DNA integrity checkpoint signaling"/>
    <property type="evidence" value="ECO:0007669"/>
    <property type="project" value="TreeGrafter"/>
</dbReference>
<dbReference type="GO" id="GO:0000793">
    <property type="term" value="C:condensed chromosome"/>
    <property type="evidence" value="ECO:0007669"/>
    <property type="project" value="TreeGrafter"/>
</dbReference>
<dbReference type="GO" id="GO:0005634">
    <property type="term" value="C:nucleus"/>
    <property type="evidence" value="ECO:0007669"/>
    <property type="project" value="TreeGrafter"/>
</dbReference>
<gene>
    <name evidence="2" type="ORF">M513_08844</name>
</gene>
<dbReference type="Pfam" id="PF17906">
    <property type="entry name" value="HTH_48"/>
    <property type="match status" value="1"/>
</dbReference>
<organism evidence="2 3">
    <name type="scientific">Trichuris suis</name>
    <name type="common">pig whipworm</name>
    <dbReference type="NCBI Taxonomy" id="68888"/>
    <lineage>
        <taxon>Eukaryota</taxon>
        <taxon>Metazoa</taxon>
        <taxon>Ecdysozoa</taxon>
        <taxon>Nematoda</taxon>
        <taxon>Enoplea</taxon>
        <taxon>Dorylaimia</taxon>
        <taxon>Trichinellida</taxon>
        <taxon>Trichuridae</taxon>
        <taxon>Trichuris</taxon>
    </lineage>
</organism>
<dbReference type="InterPro" id="IPR052709">
    <property type="entry name" value="Transposase-MT_Hybrid"/>
</dbReference>
<dbReference type="GO" id="GO:0042800">
    <property type="term" value="F:histone H3K4 methyltransferase activity"/>
    <property type="evidence" value="ECO:0007669"/>
    <property type="project" value="TreeGrafter"/>
</dbReference>
<dbReference type="GO" id="GO:0044547">
    <property type="term" value="F:DNA topoisomerase binding"/>
    <property type="evidence" value="ECO:0007669"/>
    <property type="project" value="TreeGrafter"/>
</dbReference>
<dbReference type="Gene3D" id="1.10.10.10">
    <property type="entry name" value="Winged helix-like DNA-binding domain superfamily/Winged helix DNA-binding domain"/>
    <property type="match status" value="1"/>
</dbReference>
<accession>A0A085LZ20</accession>
<dbReference type="AlphaFoldDB" id="A0A085LZ20"/>
<dbReference type="InterPro" id="IPR036388">
    <property type="entry name" value="WH-like_DNA-bd_sf"/>
</dbReference>
<evidence type="ECO:0000313" key="3">
    <source>
        <dbReference type="Proteomes" id="UP000030764"/>
    </source>
</evidence>
<evidence type="ECO:0000313" key="2">
    <source>
        <dbReference type="EMBL" id="KFD50216.1"/>
    </source>
</evidence>
<dbReference type="GO" id="GO:0006303">
    <property type="term" value="P:double-strand break repair via nonhomologous end joining"/>
    <property type="evidence" value="ECO:0007669"/>
    <property type="project" value="TreeGrafter"/>
</dbReference>
<dbReference type="EMBL" id="KL363256">
    <property type="protein sequence ID" value="KFD50216.1"/>
    <property type="molecule type" value="Genomic_DNA"/>
</dbReference>
<dbReference type="PANTHER" id="PTHR46060">
    <property type="entry name" value="MARINER MOS1 TRANSPOSASE-LIKE PROTEIN"/>
    <property type="match status" value="1"/>
</dbReference>
<dbReference type="GO" id="GO:0003690">
    <property type="term" value="F:double-stranded DNA binding"/>
    <property type="evidence" value="ECO:0007669"/>
    <property type="project" value="TreeGrafter"/>
</dbReference>
<proteinExistence type="predicted"/>
<keyword evidence="3" id="KW-1185">Reference proteome</keyword>